<dbReference type="GeneID" id="301106470"/>
<evidence type="ECO:0000313" key="3">
    <source>
        <dbReference type="Proteomes" id="UP000594380"/>
    </source>
</evidence>
<protein>
    <submittedName>
        <fullName evidence="2">Uncharacterized protein</fullName>
    </submittedName>
</protein>
<evidence type="ECO:0000256" key="1">
    <source>
        <dbReference type="SAM" id="Phobius"/>
    </source>
</evidence>
<keyword evidence="1" id="KW-1133">Transmembrane helix</keyword>
<reference evidence="2 3" key="1">
    <citation type="submission" date="2020-02" db="EMBL/GenBank/DDBJ databases">
        <title>Paraburkholderia simonii sp. nov. and Paraburkholderia youngii sp. nov. Brazilian and Mexican Mimosa-associated rhizobia.</title>
        <authorList>
            <person name="Mavima L."/>
            <person name="Beukes C.W."/>
            <person name="Chan W.Y."/>
            <person name="Palmer M."/>
            <person name="De Meyer S.E."/>
            <person name="James E.K."/>
            <person name="Venter S.N."/>
            <person name="Steenkamp E.T."/>
        </authorList>
    </citation>
    <scope>NUCLEOTIDE SEQUENCE [LARGE SCALE GENOMIC DNA]</scope>
    <source>
        <strain evidence="2 3">JPY169</strain>
    </source>
</reference>
<gene>
    <name evidence="2" type="ORF">G5S42_39705</name>
</gene>
<dbReference type="Proteomes" id="UP000594380">
    <property type="component" value="Unassembled WGS sequence"/>
</dbReference>
<feature type="transmembrane region" description="Helical" evidence="1">
    <location>
        <begin position="16"/>
        <end position="41"/>
    </location>
</feature>
<name>A0A7Y6N4M1_9BURK</name>
<dbReference type="AlphaFoldDB" id="A0A7Y6N4M1"/>
<organism evidence="2 3">
    <name type="scientific">Paraburkholderia youngii</name>
    <dbReference type="NCBI Taxonomy" id="2782701"/>
    <lineage>
        <taxon>Bacteria</taxon>
        <taxon>Pseudomonadati</taxon>
        <taxon>Pseudomonadota</taxon>
        <taxon>Betaproteobacteria</taxon>
        <taxon>Burkholderiales</taxon>
        <taxon>Burkholderiaceae</taxon>
        <taxon>Paraburkholderia</taxon>
    </lineage>
</organism>
<evidence type="ECO:0000313" key="2">
    <source>
        <dbReference type="EMBL" id="NUY05659.1"/>
    </source>
</evidence>
<keyword evidence="1" id="KW-0812">Transmembrane</keyword>
<keyword evidence="1" id="KW-0472">Membrane</keyword>
<proteinExistence type="predicted"/>
<sequence>MLKVLFNGALKTPGKLLALCLVVYLATISFAVALIVGLVAANGLYKAMMKKATAIEAAEADAEAARIETEKLAAAARAADAAKARTATVAHATAAANDPAAQPAPMKQYAKSAVVVPFKTGTQ</sequence>
<accession>A0A7Y6N4M1</accession>
<dbReference type="RefSeq" id="WP_176112174.1">
    <property type="nucleotide sequence ID" value="NZ_JAALDK010000003.1"/>
</dbReference>
<dbReference type="EMBL" id="JAALDK010000003">
    <property type="protein sequence ID" value="NUY05659.1"/>
    <property type="molecule type" value="Genomic_DNA"/>
</dbReference>
<comment type="caution">
    <text evidence="2">The sequence shown here is derived from an EMBL/GenBank/DDBJ whole genome shotgun (WGS) entry which is preliminary data.</text>
</comment>